<comment type="cofactor">
    <cofactor evidence="6">
        <name>Mg(2+)</name>
        <dbReference type="ChEBI" id="CHEBI:18420"/>
    </cofactor>
    <text evidence="6">Binds 1 Mg(2+) ion per monomer.</text>
</comment>
<organism evidence="8 9">
    <name type="scientific">Falsiruegeria mediterranea M17</name>
    <dbReference type="NCBI Taxonomy" id="1200281"/>
    <lineage>
        <taxon>Bacteria</taxon>
        <taxon>Pseudomonadati</taxon>
        <taxon>Pseudomonadota</taxon>
        <taxon>Alphaproteobacteria</taxon>
        <taxon>Rhodobacterales</taxon>
        <taxon>Roseobacteraceae</taxon>
        <taxon>Falsiruegeria</taxon>
    </lineage>
</organism>
<dbReference type="Gene3D" id="3.40.50.720">
    <property type="entry name" value="NAD(P)-binding Rossmann-like Domain"/>
    <property type="match status" value="1"/>
</dbReference>
<dbReference type="GO" id="GO:0019305">
    <property type="term" value="P:dTDP-rhamnose biosynthetic process"/>
    <property type="evidence" value="ECO:0007669"/>
    <property type="project" value="UniProtKB-UniPathway"/>
</dbReference>
<dbReference type="Proteomes" id="UP000244898">
    <property type="component" value="Unassembled WGS sequence"/>
</dbReference>
<evidence type="ECO:0000256" key="4">
    <source>
        <dbReference type="ARBA" id="ARBA00017099"/>
    </source>
</evidence>
<comment type="similarity">
    <text evidence="2 6">Belongs to the dTDP-4-dehydrorhamnose reductase family.</text>
</comment>
<keyword evidence="6" id="KW-0521">NADP</keyword>
<name>A0A2R8CFT7_9RHOB</name>
<proteinExistence type="inferred from homology"/>
<dbReference type="EC" id="1.1.1.133" evidence="3 6"/>
<dbReference type="Gene3D" id="3.90.25.10">
    <property type="entry name" value="UDP-galactose 4-epimerase, domain 1"/>
    <property type="match status" value="1"/>
</dbReference>
<dbReference type="UniPathway" id="UPA00124"/>
<dbReference type="InterPro" id="IPR029903">
    <property type="entry name" value="RmlD-like-bd"/>
</dbReference>
<dbReference type="PANTHER" id="PTHR10491:SF4">
    <property type="entry name" value="METHIONINE ADENOSYLTRANSFERASE 2 SUBUNIT BETA"/>
    <property type="match status" value="1"/>
</dbReference>
<dbReference type="GO" id="GO:0008831">
    <property type="term" value="F:dTDP-4-dehydrorhamnose reductase activity"/>
    <property type="evidence" value="ECO:0007669"/>
    <property type="project" value="UniProtKB-EC"/>
</dbReference>
<comment type="catalytic activity">
    <reaction evidence="5 6">
        <text>dTDP-beta-L-rhamnose + NADP(+) = dTDP-4-dehydro-beta-L-rhamnose + NADPH + H(+)</text>
        <dbReference type="Rhea" id="RHEA:21796"/>
        <dbReference type="ChEBI" id="CHEBI:15378"/>
        <dbReference type="ChEBI" id="CHEBI:57510"/>
        <dbReference type="ChEBI" id="CHEBI:57783"/>
        <dbReference type="ChEBI" id="CHEBI:58349"/>
        <dbReference type="ChEBI" id="CHEBI:62830"/>
        <dbReference type="EC" id="1.1.1.133"/>
    </reaction>
</comment>
<dbReference type="PANTHER" id="PTHR10491">
    <property type="entry name" value="DTDP-4-DEHYDRORHAMNOSE REDUCTASE"/>
    <property type="match status" value="1"/>
</dbReference>
<dbReference type="Pfam" id="PF04321">
    <property type="entry name" value="RmlD_sub_bind"/>
    <property type="match status" value="1"/>
</dbReference>
<evidence type="ECO:0000256" key="2">
    <source>
        <dbReference type="ARBA" id="ARBA00010944"/>
    </source>
</evidence>
<dbReference type="SUPFAM" id="SSF51735">
    <property type="entry name" value="NAD(P)-binding Rossmann-fold domains"/>
    <property type="match status" value="1"/>
</dbReference>
<keyword evidence="9" id="KW-1185">Reference proteome</keyword>
<evidence type="ECO:0000256" key="1">
    <source>
        <dbReference type="ARBA" id="ARBA00004781"/>
    </source>
</evidence>
<sequence length="309" mass="32988">MLGIQHWIFSVKWGIWTRDNNLSNTSRDVNILIFGQTGQVARELAMYEGVTCVDRAAADLEDPGACAALIAARRPDAVINAAAYTAVDKAEEDEARATVINGDAPGAMARACADLGVPFVSISTDYVFSGTGTRAWQEADPTGPLGAYGRSKLKGEHLVQAAGGAYAILRTSWVVSAHGHNFVKTMLRLGAERDALTIVGDQIGGPTPARDIAAACMEIARQLADDPGKAGIYHFAGAPNVSWADFARETFAVAGLTCAVTDIPSSDYPTPAQRPLNSRLDCDRLETVFGLRRPDWRVGLQDIVKEVSV</sequence>
<protein>
    <recommendedName>
        <fullName evidence="4 6">dTDP-4-dehydrorhamnose reductase</fullName>
        <ecNumber evidence="3 6">1.1.1.133</ecNumber>
    </recommendedName>
</protein>
<evidence type="ECO:0000313" key="8">
    <source>
        <dbReference type="EMBL" id="SPJ31289.1"/>
    </source>
</evidence>
<evidence type="ECO:0000256" key="5">
    <source>
        <dbReference type="ARBA" id="ARBA00048200"/>
    </source>
</evidence>
<evidence type="ECO:0000256" key="3">
    <source>
        <dbReference type="ARBA" id="ARBA00012929"/>
    </source>
</evidence>
<evidence type="ECO:0000256" key="6">
    <source>
        <dbReference type="RuleBase" id="RU364082"/>
    </source>
</evidence>
<dbReference type="EMBL" id="ONZG01000019">
    <property type="protein sequence ID" value="SPJ31289.1"/>
    <property type="molecule type" value="Genomic_DNA"/>
</dbReference>
<reference evidence="9" key="1">
    <citation type="submission" date="2018-03" db="EMBL/GenBank/DDBJ databases">
        <authorList>
            <person name="Rodrigo-Torres L."/>
            <person name="Arahal R. D."/>
            <person name="Lucena T."/>
        </authorList>
    </citation>
    <scope>NUCLEOTIDE SEQUENCE [LARGE SCALE GENOMIC DNA]</scope>
    <source>
        <strain evidence="9">CECT 7615</strain>
    </source>
</reference>
<dbReference type="NCBIfam" id="TIGR01214">
    <property type="entry name" value="rmlD"/>
    <property type="match status" value="1"/>
</dbReference>
<dbReference type="OrthoDB" id="9803892at2"/>
<dbReference type="CDD" id="cd05254">
    <property type="entry name" value="dTDP_HR_like_SDR_e"/>
    <property type="match status" value="1"/>
</dbReference>
<dbReference type="AlphaFoldDB" id="A0A2R8CFT7"/>
<gene>
    <name evidence="8" type="primary">rfbD</name>
    <name evidence="8" type="ORF">TRM7615_04832</name>
</gene>
<feature type="domain" description="RmlD-like substrate binding" evidence="7">
    <location>
        <begin position="30"/>
        <end position="307"/>
    </location>
</feature>
<keyword evidence="6 8" id="KW-0560">Oxidoreductase</keyword>
<dbReference type="InterPro" id="IPR005913">
    <property type="entry name" value="dTDP_dehydrorham_reduct"/>
</dbReference>
<dbReference type="InterPro" id="IPR036291">
    <property type="entry name" value="NAD(P)-bd_dom_sf"/>
</dbReference>
<evidence type="ECO:0000259" key="7">
    <source>
        <dbReference type="Pfam" id="PF04321"/>
    </source>
</evidence>
<evidence type="ECO:0000313" key="9">
    <source>
        <dbReference type="Proteomes" id="UP000244898"/>
    </source>
</evidence>
<comment type="function">
    <text evidence="6">Catalyzes the reduction of dTDP-6-deoxy-L-lyxo-4-hexulose to yield dTDP-L-rhamnose.</text>
</comment>
<comment type="pathway">
    <text evidence="1 6">Carbohydrate biosynthesis; dTDP-L-rhamnose biosynthesis.</text>
</comment>
<accession>A0A2R8CFT7</accession>